<sequence length="521" mass="57462">MHKFFNKIQEKLDGSSSQAPAQLPPLTQPLDDRLQYQFRKQRGVNLGSWFALESWLTGSLFSQVKQTTSEYDIVQGMSAEAARDMLQNHWAHFINDGDWAWMKQHGVNSVRLPIGYFHFIAGAEHGKLQSLLKGTEYEKYGPVYAGAWNYIVGAIDKARAHGIGVLVDLHGVPGAQNTDGHSGLSSGKANFFHGVHSLHNQKATVKILVALAEAVAPYENVVGLELMNEPQNDGSLESFYDRAISAIRGVDNAAVKALPLYLGDAWHTMHYAKYVAGKSSAGNFLVLDHHLYRAFTKKDHGTAAEAHAQSIDPDANGQTAQWLQRASATANGSIIVGEWSGALNPNSFQLSQIQSKLQARTMWSQAQWRAFERYTAGYFYWTLKKEGGPDPGWCFYTAVEKGSMPPNLNPVIARGGRMPSANQMQGQLEDALEHHKQAHAQYWDAHGAQGDHATFAEGFRSAWFDASTFLATQSEIGFAGELALLRSAAFTREKGASKTDWEFEHGYKQSVQAFSAILNAS</sequence>
<evidence type="ECO:0000259" key="5">
    <source>
        <dbReference type="Pfam" id="PF00150"/>
    </source>
</evidence>
<dbReference type="Gene3D" id="3.20.20.80">
    <property type="entry name" value="Glycosidases"/>
    <property type="match status" value="1"/>
</dbReference>
<dbReference type="OrthoDB" id="1887033at2759"/>
<dbReference type="PANTHER" id="PTHR31297:SF43">
    <property type="entry name" value="GLUCAN 1,3-BETA-GLUCOSIDASE 3"/>
    <property type="match status" value="1"/>
</dbReference>
<evidence type="ECO:0000313" key="6">
    <source>
        <dbReference type="EMBL" id="PKI83942.1"/>
    </source>
</evidence>
<evidence type="ECO:0000256" key="3">
    <source>
        <dbReference type="ARBA" id="ARBA00023295"/>
    </source>
</evidence>
<dbReference type="GO" id="GO:0005576">
    <property type="term" value="C:extracellular region"/>
    <property type="evidence" value="ECO:0007669"/>
    <property type="project" value="TreeGrafter"/>
</dbReference>
<dbReference type="FunFam" id="3.20.20.80:FF:000100">
    <property type="entry name" value="Glycoside hydrolase superfamily"/>
    <property type="match status" value="1"/>
</dbReference>
<dbReference type="Proteomes" id="UP000232875">
    <property type="component" value="Unassembled WGS sequence"/>
</dbReference>
<dbReference type="InterPro" id="IPR050386">
    <property type="entry name" value="Glycosyl_hydrolase_5"/>
</dbReference>
<dbReference type="SUPFAM" id="SSF51445">
    <property type="entry name" value="(Trans)glycosidases"/>
    <property type="match status" value="1"/>
</dbReference>
<gene>
    <name evidence="6" type="primary">EXG3</name>
    <name evidence="6" type="ORF">MVES_001913</name>
</gene>
<name>A0A2N1JBP5_9BASI</name>
<reference evidence="6 7" key="1">
    <citation type="submission" date="2017-10" db="EMBL/GenBank/DDBJ databases">
        <title>A novel species of cold-tolerant Malassezia isolated from bats.</title>
        <authorList>
            <person name="Lorch J.M."/>
            <person name="Palmer J.M."/>
            <person name="Vanderwolf K.J."/>
            <person name="Schmidt K.Z."/>
            <person name="Verant M.L."/>
            <person name="Weller T.J."/>
            <person name="Blehert D.S."/>
        </authorList>
    </citation>
    <scope>NUCLEOTIDE SEQUENCE [LARGE SCALE GENOMIC DNA]</scope>
    <source>
        <strain evidence="6 7">NWHC:44797-103</strain>
    </source>
</reference>
<organism evidence="6 7">
    <name type="scientific">Malassezia vespertilionis</name>
    <dbReference type="NCBI Taxonomy" id="2020962"/>
    <lineage>
        <taxon>Eukaryota</taxon>
        <taxon>Fungi</taxon>
        <taxon>Dikarya</taxon>
        <taxon>Basidiomycota</taxon>
        <taxon>Ustilaginomycotina</taxon>
        <taxon>Malasseziomycetes</taxon>
        <taxon>Malasseziales</taxon>
        <taxon>Malasseziaceae</taxon>
        <taxon>Malassezia</taxon>
    </lineage>
</organism>
<dbReference type="PANTHER" id="PTHR31297">
    <property type="entry name" value="GLUCAN ENDO-1,6-BETA-GLUCOSIDASE B"/>
    <property type="match status" value="1"/>
</dbReference>
<feature type="domain" description="Glycoside hydrolase family 5" evidence="5">
    <location>
        <begin position="97"/>
        <end position="386"/>
    </location>
</feature>
<dbReference type="GO" id="GO:0005737">
    <property type="term" value="C:cytoplasm"/>
    <property type="evidence" value="ECO:0007669"/>
    <property type="project" value="UniProtKB-ARBA"/>
</dbReference>
<evidence type="ECO:0000256" key="1">
    <source>
        <dbReference type="ARBA" id="ARBA00005641"/>
    </source>
</evidence>
<dbReference type="GO" id="GO:0009986">
    <property type="term" value="C:cell surface"/>
    <property type="evidence" value="ECO:0007669"/>
    <property type="project" value="TreeGrafter"/>
</dbReference>
<comment type="similarity">
    <text evidence="1 4">Belongs to the glycosyl hydrolase 5 (cellulase A) family.</text>
</comment>
<proteinExistence type="inferred from homology"/>
<accession>A0A2N1JBP5</accession>
<dbReference type="InterPro" id="IPR017853">
    <property type="entry name" value="GH"/>
</dbReference>
<evidence type="ECO:0000256" key="2">
    <source>
        <dbReference type="ARBA" id="ARBA00022801"/>
    </source>
</evidence>
<keyword evidence="3 4" id="KW-0326">Glycosidase</keyword>
<keyword evidence="2 4" id="KW-0378">Hydrolase</keyword>
<evidence type="ECO:0000313" key="7">
    <source>
        <dbReference type="Proteomes" id="UP000232875"/>
    </source>
</evidence>
<keyword evidence="7" id="KW-1185">Reference proteome</keyword>
<evidence type="ECO:0000256" key="4">
    <source>
        <dbReference type="RuleBase" id="RU361153"/>
    </source>
</evidence>
<dbReference type="GO" id="GO:0046557">
    <property type="term" value="F:glucan endo-1,6-beta-glucosidase activity"/>
    <property type="evidence" value="ECO:0007669"/>
    <property type="project" value="TreeGrafter"/>
</dbReference>
<dbReference type="STRING" id="2020962.A0A2N1JBP5"/>
<dbReference type="AlphaFoldDB" id="A0A2N1JBP5"/>
<protein>
    <submittedName>
        <fullName evidence="6">Exg3p</fullName>
    </submittedName>
</protein>
<dbReference type="GO" id="GO:0009251">
    <property type="term" value="P:glucan catabolic process"/>
    <property type="evidence" value="ECO:0007669"/>
    <property type="project" value="TreeGrafter"/>
</dbReference>
<dbReference type="InterPro" id="IPR001547">
    <property type="entry name" value="Glyco_hydro_5"/>
</dbReference>
<dbReference type="Pfam" id="PF00150">
    <property type="entry name" value="Cellulase"/>
    <property type="match status" value="1"/>
</dbReference>
<dbReference type="EMBL" id="KZ454990">
    <property type="protein sequence ID" value="PKI83942.1"/>
    <property type="molecule type" value="Genomic_DNA"/>
</dbReference>